<evidence type="ECO:0000256" key="4">
    <source>
        <dbReference type="ARBA" id="ARBA00019465"/>
    </source>
</evidence>
<dbReference type="UniPathway" id="UPA00028">
    <property type="reaction ID" value="UER00004"/>
</dbReference>
<dbReference type="EMBL" id="CP030041">
    <property type="protein sequence ID" value="AWW31140.1"/>
    <property type="molecule type" value="Genomic_DNA"/>
</dbReference>
<comment type="function">
    <text evidence="9">Catalyzes the NADPH-dependent reduction of ketopantoate into pantoic acid.</text>
</comment>
<dbReference type="Gene3D" id="1.10.1040.10">
    <property type="entry name" value="N-(1-d-carboxylethyl)-l-norvaline Dehydrogenase, domain 2"/>
    <property type="match status" value="1"/>
</dbReference>
<comment type="catalytic activity">
    <reaction evidence="8 9">
        <text>(R)-pantoate + NADP(+) = 2-dehydropantoate + NADPH + H(+)</text>
        <dbReference type="Rhea" id="RHEA:16233"/>
        <dbReference type="ChEBI" id="CHEBI:11561"/>
        <dbReference type="ChEBI" id="CHEBI:15378"/>
        <dbReference type="ChEBI" id="CHEBI:15980"/>
        <dbReference type="ChEBI" id="CHEBI:57783"/>
        <dbReference type="ChEBI" id="CHEBI:58349"/>
        <dbReference type="EC" id="1.1.1.169"/>
    </reaction>
</comment>
<evidence type="ECO:0000256" key="8">
    <source>
        <dbReference type="ARBA" id="ARBA00048793"/>
    </source>
</evidence>
<dbReference type="EC" id="1.1.1.169" evidence="3 9"/>
<organism evidence="12 13">
    <name type="scientific">Echinicola strongylocentroti</name>
    <dbReference type="NCBI Taxonomy" id="1795355"/>
    <lineage>
        <taxon>Bacteria</taxon>
        <taxon>Pseudomonadati</taxon>
        <taxon>Bacteroidota</taxon>
        <taxon>Cytophagia</taxon>
        <taxon>Cytophagales</taxon>
        <taxon>Cyclobacteriaceae</taxon>
        <taxon>Echinicola</taxon>
    </lineage>
</organism>
<dbReference type="InterPro" id="IPR051402">
    <property type="entry name" value="KPR-Related"/>
</dbReference>
<proteinExistence type="inferred from homology"/>
<dbReference type="PANTHER" id="PTHR21708:SF26">
    <property type="entry name" value="2-DEHYDROPANTOATE 2-REDUCTASE"/>
    <property type="match status" value="1"/>
</dbReference>
<dbReference type="InterPro" id="IPR003710">
    <property type="entry name" value="ApbA"/>
</dbReference>
<feature type="domain" description="Ketopantoate reductase N-terminal" evidence="10">
    <location>
        <begin position="3"/>
        <end position="157"/>
    </location>
</feature>
<evidence type="ECO:0000256" key="1">
    <source>
        <dbReference type="ARBA" id="ARBA00004994"/>
    </source>
</evidence>
<dbReference type="AlphaFoldDB" id="A0A2Z4IKC6"/>
<dbReference type="InterPro" id="IPR013752">
    <property type="entry name" value="KPA_reductase"/>
</dbReference>
<dbReference type="GO" id="GO:0015940">
    <property type="term" value="P:pantothenate biosynthetic process"/>
    <property type="evidence" value="ECO:0007669"/>
    <property type="project" value="UniProtKB-UniPathway"/>
</dbReference>
<evidence type="ECO:0000256" key="2">
    <source>
        <dbReference type="ARBA" id="ARBA00007870"/>
    </source>
</evidence>
<evidence type="ECO:0000256" key="3">
    <source>
        <dbReference type="ARBA" id="ARBA00013014"/>
    </source>
</evidence>
<gene>
    <name evidence="12" type="ORF">DN752_13940</name>
</gene>
<accession>A0A2Z4IKC6</accession>
<dbReference type="SUPFAM" id="SSF51735">
    <property type="entry name" value="NAD(P)-binding Rossmann-fold domains"/>
    <property type="match status" value="1"/>
</dbReference>
<evidence type="ECO:0000256" key="7">
    <source>
        <dbReference type="ARBA" id="ARBA00032024"/>
    </source>
</evidence>
<comment type="similarity">
    <text evidence="2 9">Belongs to the ketopantoate reductase family.</text>
</comment>
<dbReference type="Pfam" id="PF08546">
    <property type="entry name" value="ApbA_C"/>
    <property type="match status" value="1"/>
</dbReference>
<dbReference type="InterPro" id="IPR013332">
    <property type="entry name" value="KPR_N"/>
</dbReference>
<evidence type="ECO:0000259" key="10">
    <source>
        <dbReference type="Pfam" id="PF02558"/>
    </source>
</evidence>
<dbReference type="OrthoDB" id="9796561at2"/>
<keyword evidence="9" id="KW-0566">Pantothenate biosynthesis</keyword>
<dbReference type="KEGG" id="est:DN752_13940"/>
<dbReference type="Pfam" id="PF02558">
    <property type="entry name" value="ApbA"/>
    <property type="match status" value="1"/>
</dbReference>
<evidence type="ECO:0000256" key="9">
    <source>
        <dbReference type="RuleBase" id="RU362068"/>
    </source>
</evidence>
<dbReference type="GO" id="GO:0005737">
    <property type="term" value="C:cytoplasm"/>
    <property type="evidence" value="ECO:0007669"/>
    <property type="project" value="TreeGrafter"/>
</dbReference>
<dbReference type="GO" id="GO:0008677">
    <property type="term" value="F:2-dehydropantoate 2-reductase activity"/>
    <property type="evidence" value="ECO:0007669"/>
    <property type="project" value="UniProtKB-EC"/>
</dbReference>
<dbReference type="RefSeq" id="WP_112784517.1">
    <property type="nucleotide sequence ID" value="NZ_CP030041.1"/>
</dbReference>
<reference evidence="12 13" key="1">
    <citation type="submission" date="2018-06" db="EMBL/GenBank/DDBJ databases">
        <title>Echinicola strongylocentroti sp. nov., isolated from a sea urchin Strongylocentrotus intermedius.</title>
        <authorList>
            <person name="Bae S.S."/>
        </authorList>
    </citation>
    <scope>NUCLEOTIDE SEQUENCE [LARGE SCALE GENOMIC DNA]</scope>
    <source>
        <strain evidence="12 13">MEBiC08714</strain>
    </source>
</reference>
<name>A0A2Z4IKC6_9BACT</name>
<keyword evidence="6 9" id="KW-0560">Oxidoreductase</keyword>
<keyword evidence="13" id="KW-1185">Reference proteome</keyword>
<dbReference type="NCBIfam" id="TIGR00745">
    <property type="entry name" value="apbA_panE"/>
    <property type="match status" value="1"/>
</dbReference>
<feature type="domain" description="Ketopantoate reductase C-terminal" evidence="11">
    <location>
        <begin position="183"/>
        <end position="299"/>
    </location>
</feature>
<evidence type="ECO:0000256" key="6">
    <source>
        <dbReference type="ARBA" id="ARBA00023002"/>
    </source>
</evidence>
<keyword evidence="5 9" id="KW-0521">NADP</keyword>
<dbReference type="InterPro" id="IPR013328">
    <property type="entry name" value="6PGD_dom2"/>
</dbReference>
<dbReference type="SUPFAM" id="SSF48179">
    <property type="entry name" value="6-phosphogluconate dehydrogenase C-terminal domain-like"/>
    <property type="match status" value="1"/>
</dbReference>
<comment type="pathway">
    <text evidence="1 9">Cofactor biosynthesis; (R)-pantothenate biosynthesis; (R)-pantoate from 3-methyl-2-oxobutanoate: step 2/2.</text>
</comment>
<protein>
    <recommendedName>
        <fullName evidence="4 9">2-dehydropantoate 2-reductase</fullName>
        <ecNumber evidence="3 9">1.1.1.169</ecNumber>
    </recommendedName>
    <alternativeName>
        <fullName evidence="7 9">Ketopantoate reductase</fullName>
    </alternativeName>
</protein>
<evidence type="ECO:0000313" key="12">
    <source>
        <dbReference type="EMBL" id="AWW31140.1"/>
    </source>
</evidence>
<sequence length="308" mass="33468">MKIGVLGIGGVGGFIGAKLAHAYQNDPAAEIIFICRGTTQQEISTNGINLHADGQQIHTKPSIASDDPAKIGQLDLLIIATKAFSLPSVITNFQDCISTDTVILPLQNGINAAETILQQFPKNPPTVLEGCIYIASNIEKPGVIHHVGGPGKVIFGKEGSGDFRWITTLLQKAGIDAHYTSEIKKVLWKKFLFVSPLAAITTAYDVTFGEVAAREELVKRLQKLMQEVQAVANVKTTVLQDSDVEEALNMLSNFPYSAKSSLQLDVEQEAPQTEKATFIDFVIALGRKAHINTEAYLLMDKLITEKTH</sequence>
<dbReference type="InterPro" id="IPR008927">
    <property type="entry name" value="6-PGluconate_DH-like_C_sf"/>
</dbReference>
<dbReference type="PANTHER" id="PTHR21708">
    <property type="entry name" value="PROBABLE 2-DEHYDROPANTOATE 2-REDUCTASE"/>
    <property type="match status" value="1"/>
</dbReference>
<dbReference type="InterPro" id="IPR036291">
    <property type="entry name" value="NAD(P)-bd_dom_sf"/>
</dbReference>
<evidence type="ECO:0000259" key="11">
    <source>
        <dbReference type="Pfam" id="PF08546"/>
    </source>
</evidence>
<dbReference type="Proteomes" id="UP000248688">
    <property type="component" value="Chromosome"/>
</dbReference>
<dbReference type="Gene3D" id="3.40.50.720">
    <property type="entry name" value="NAD(P)-binding Rossmann-like Domain"/>
    <property type="match status" value="1"/>
</dbReference>
<evidence type="ECO:0000313" key="13">
    <source>
        <dbReference type="Proteomes" id="UP000248688"/>
    </source>
</evidence>
<evidence type="ECO:0000256" key="5">
    <source>
        <dbReference type="ARBA" id="ARBA00022857"/>
    </source>
</evidence>